<organism evidence="2">
    <name type="scientific">mine drainage metagenome</name>
    <dbReference type="NCBI Taxonomy" id="410659"/>
    <lineage>
        <taxon>unclassified sequences</taxon>
        <taxon>metagenomes</taxon>
        <taxon>ecological metagenomes</taxon>
    </lineage>
</organism>
<sequence>MKKIIIFIFIISFCVPVLSQERSLDYYVSTGLQNNPLFKDYNNQKLSNLIDSLKILAGYKPQVNGVSTNFYAPSYKNWGYDNAITNGANFAQQIVATQRLVSKENLSNQHEAIRLLNESIDISGKVTEQDLKKSITAQFITAFGSGQQYQFNKEVLDLLKKEELILKRMTEKGIYRQTDYLSFLVTIQQQELLISQYNLQFQNEVAALNYLCGLRDTSFVQLQKPDLQIAVLPEAESSVFYQQFVVDSLKFKNNIAQIEYNYKPKVNLYADGGYLTSFAEQAYKNFGVSAGVTLTVPIYDGKQKKMQVDKIAISEQTRQGYRDFFKKQYQQNIAQLFQQLHSTQKLIDEANNQIKYTEILIEANRKLLEAGDVRMPDYILAIGNYLTAKNIITQNNINKLQIINQINYWNRK</sequence>
<evidence type="ECO:0000256" key="1">
    <source>
        <dbReference type="SAM" id="Coils"/>
    </source>
</evidence>
<keyword evidence="1" id="KW-0175">Coiled coil</keyword>
<dbReference type="AlphaFoldDB" id="A0A1J5T670"/>
<gene>
    <name evidence="2" type="ORF">GALL_102930</name>
</gene>
<dbReference type="EMBL" id="MLJW01000036">
    <property type="protein sequence ID" value="OIR07630.1"/>
    <property type="molecule type" value="Genomic_DNA"/>
</dbReference>
<dbReference type="PANTHER" id="PTHR30203:SF30">
    <property type="entry name" value="OUTER MEMBRANE PROTEIN-RELATED"/>
    <property type="match status" value="1"/>
</dbReference>
<evidence type="ECO:0000313" key="2">
    <source>
        <dbReference type="EMBL" id="OIR07630.1"/>
    </source>
</evidence>
<name>A0A1J5T670_9ZZZZ</name>
<dbReference type="PANTHER" id="PTHR30203">
    <property type="entry name" value="OUTER MEMBRANE CATION EFFLUX PROTEIN"/>
    <property type="match status" value="1"/>
</dbReference>
<protein>
    <submittedName>
        <fullName evidence="2">Outer membrane efflux protein</fullName>
    </submittedName>
</protein>
<dbReference type="SUPFAM" id="SSF56954">
    <property type="entry name" value="Outer membrane efflux proteins (OEP)"/>
    <property type="match status" value="1"/>
</dbReference>
<accession>A0A1J5T670</accession>
<feature type="coiled-coil region" evidence="1">
    <location>
        <begin position="326"/>
        <end position="353"/>
    </location>
</feature>
<dbReference type="InterPro" id="IPR010131">
    <property type="entry name" value="MdtP/NodT-like"/>
</dbReference>
<proteinExistence type="predicted"/>
<comment type="caution">
    <text evidence="2">The sequence shown here is derived from an EMBL/GenBank/DDBJ whole genome shotgun (WGS) entry which is preliminary data.</text>
</comment>
<dbReference type="GO" id="GO:0015562">
    <property type="term" value="F:efflux transmembrane transporter activity"/>
    <property type="evidence" value="ECO:0007669"/>
    <property type="project" value="InterPro"/>
</dbReference>
<reference evidence="2" key="1">
    <citation type="submission" date="2016-10" db="EMBL/GenBank/DDBJ databases">
        <title>Sequence of Gallionella enrichment culture.</title>
        <authorList>
            <person name="Poehlein A."/>
            <person name="Muehling M."/>
            <person name="Daniel R."/>
        </authorList>
    </citation>
    <scope>NUCLEOTIDE SEQUENCE</scope>
</reference>
<dbReference type="Gene3D" id="1.20.1600.10">
    <property type="entry name" value="Outer membrane efflux proteins (OEP)"/>
    <property type="match status" value="1"/>
</dbReference>